<dbReference type="PIRSF" id="PIRSF029477">
    <property type="entry name" value="UCP029477"/>
    <property type="match status" value="1"/>
</dbReference>
<dbReference type="Proteomes" id="UP000256919">
    <property type="component" value="Unassembled WGS sequence"/>
</dbReference>
<dbReference type="NCBIfam" id="TIGR02284">
    <property type="entry name" value="PA2169 family four-helix-bundle protein"/>
    <property type="match status" value="1"/>
</dbReference>
<accession>A0A3D9MXX8</accession>
<proteinExistence type="predicted"/>
<dbReference type="AlphaFoldDB" id="A0A3D9MXX8"/>
<comment type="caution">
    <text evidence="2">The sequence shown here is derived from an EMBL/GenBank/DDBJ whole genome shotgun (WGS) entry which is preliminary data.</text>
</comment>
<name>A0A3D9MXX8_9FLAO</name>
<reference evidence="2 3" key="1">
    <citation type="submission" date="2018-07" db="EMBL/GenBank/DDBJ databases">
        <title>Genomic Encyclopedia of Type Strains, Phase III (KMG-III): the genomes of soil and plant-associated and newly described type strains.</title>
        <authorList>
            <person name="Whitman W."/>
        </authorList>
    </citation>
    <scope>NUCLEOTIDE SEQUENCE [LARGE SCALE GENOMIC DNA]</scope>
    <source>
        <strain evidence="2 3">CECT 7948</strain>
    </source>
</reference>
<dbReference type="InterPro" id="IPR019052">
    <property type="entry name" value="DUF2383"/>
</dbReference>
<dbReference type="InterPro" id="IPR016920">
    <property type="entry name" value="UCP029477"/>
</dbReference>
<dbReference type="OrthoDB" id="282393at2"/>
<sequence length="150" mass="17313">MALFDKKTEEKLNDLIEKAYDAEKGFKKVAENVDNPRLKTFFLNKSRTRSGYVNELTDTLRNSGMDITERDGSWSGSLHRAWIDTKAFFSMDNDESMLEEVRTGEKQAIDDYNDILNNYELNPTVRALLLKQKAEIQASYNKADYLEGIQ</sequence>
<keyword evidence="3" id="KW-1185">Reference proteome</keyword>
<dbReference type="Gene3D" id="1.20.1260.10">
    <property type="match status" value="1"/>
</dbReference>
<evidence type="ECO:0000259" key="1">
    <source>
        <dbReference type="Pfam" id="PF09537"/>
    </source>
</evidence>
<gene>
    <name evidence="2" type="ORF">DFQ09_103310</name>
</gene>
<dbReference type="InterPro" id="IPR011971">
    <property type="entry name" value="CHP02284"/>
</dbReference>
<dbReference type="Pfam" id="PF09537">
    <property type="entry name" value="DUF2383"/>
    <property type="match status" value="1"/>
</dbReference>
<dbReference type="InterPro" id="IPR009078">
    <property type="entry name" value="Ferritin-like_SF"/>
</dbReference>
<evidence type="ECO:0000313" key="3">
    <source>
        <dbReference type="Proteomes" id="UP000256919"/>
    </source>
</evidence>
<dbReference type="SUPFAM" id="SSF47240">
    <property type="entry name" value="Ferritin-like"/>
    <property type="match status" value="1"/>
</dbReference>
<protein>
    <submittedName>
        <fullName evidence="2">Uncharacterized protein (TIGR02284 family)</fullName>
    </submittedName>
</protein>
<dbReference type="InterPro" id="IPR012347">
    <property type="entry name" value="Ferritin-like"/>
</dbReference>
<dbReference type="EMBL" id="QREI01000003">
    <property type="protein sequence ID" value="REE25003.1"/>
    <property type="molecule type" value="Genomic_DNA"/>
</dbReference>
<evidence type="ECO:0000313" key="2">
    <source>
        <dbReference type="EMBL" id="REE25003.1"/>
    </source>
</evidence>
<organism evidence="2 3">
    <name type="scientific">Winogradskyella pacifica</name>
    <dbReference type="NCBI Taxonomy" id="664642"/>
    <lineage>
        <taxon>Bacteria</taxon>
        <taxon>Pseudomonadati</taxon>
        <taxon>Bacteroidota</taxon>
        <taxon>Flavobacteriia</taxon>
        <taxon>Flavobacteriales</taxon>
        <taxon>Flavobacteriaceae</taxon>
        <taxon>Winogradskyella</taxon>
    </lineage>
</organism>
<feature type="domain" description="DUF2383" evidence="1">
    <location>
        <begin position="8"/>
        <end position="117"/>
    </location>
</feature>
<dbReference type="RefSeq" id="WP_115809418.1">
    <property type="nucleotide sequence ID" value="NZ_JABFDI010000007.1"/>
</dbReference>